<accession>A0A1Q4VFZ6</accession>
<keyword evidence="2" id="KW-1185">Reference proteome</keyword>
<name>A0A1Q4VFZ6_9ACTN</name>
<dbReference type="RefSeq" id="WP_073785385.1">
    <property type="nucleotide sequence ID" value="NZ_CP108638.1"/>
</dbReference>
<comment type="caution">
    <text evidence="1">The sequence shown here is derived from an EMBL/GenBank/DDBJ whole genome shotgun (WGS) entry which is preliminary data.</text>
</comment>
<organism evidence="1 2">
    <name type="scientific">Streptomyces uncialis</name>
    <dbReference type="NCBI Taxonomy" id="1048205"/>
    <lineage>
        <taxon>Bacteria</taxon>
        <taxon>Bacillati</taxon>
        <taxon>Actinomycetota</taxon>
        <taxon>Actinomycetes</taxon>
        <taxon>Kitasatosporales</taxon>
        <taxon>Streptomycetaceae</taxon>
        <taxon>Streptomyces</taxon>
    </lineage>
</organism>
<dbReference type="AlphaFoldDB" id="A0A1Q4VFZ6"/>
<gene>
    <name evidence="1" type="ORF">AB852_04100</name>
</gene>
<reference evidence="1 2" key="1">
    <citation type="submission" date="2015-06" db="EMBL/GenBank/DDBJ databases">
        <title>Cloning and characterization of the uncialamcin biosynthetic gene cluster.</title>
        <authorList>
            <person name="Yan X."/>
            <person name="Huang T."/>
            <person name="Ge H."/>
            <person name="Shen B."/>
        </authorList>
    </citation>
    <scope>NUCLEOTIDE SEQUENCE [LARGE SCALE GENOMIC DNA]</scope>
    <source>
        <strain evidence="1 2">DCA2648</strain>
    </source>
</reference>
<protein>
    <submittedName>
        <fullName evidence="1">Uncharacterized protein</fullName>
    </submittedName>
</protein>
<dbReference type="GeneID" id="96793116"/>
<dbReference type="EMBL" id="LFBV01000001">
    <property type="protein sequence ID" value="OKH96708.1"/>
    <property type="molecule type" value="Genomic_DNA"/>
</dbReference>
<proteinExistence type="predicted"/>
<evidence type="ECO:0000313" key="1">
    <source>
        <dbReference type="EMBL" id="OKH96708.1"/>
    </source>
</evidence>
<sequence>MNAQRQVRCVQCGNTGVIVAQATDPETRLPRWRYTCLDCRIAWWVDQHGGTAKDYERREPPF</sequence>
<dbReference type="Proteomes" id="UP000186455">
    <property type="component" value="Unassembled WGS sequence"/>
</dbReference>
<evidence type="ECO:0000313" key="2">
    <source>
        <dbReference type="Proteomes" id="UP000186455"/>
    </source>
</evidence>